<accession>A0A9Q1HGX0</accession>
<feature type="compositionally biased region" description="Basic and acidic residues" evidence="1">
    <location>
        <begin position="50"/>
        <end position="64"/>
    </location>
</feature>
<sequence length="97" mass="10511">MVRVCRVADALGDGSHALLTSVITLGFAPDQVSVSGAANGQYTPEAGPESSRHERVNDRIHTGVDKTASVDEDLDKDEIALFKHIRETSNEPNHVMR</sequence>
<reference evidence="2" key="1">
    <citation type="submission" date="2021-10" db="EMBL/GenBank/DDBJ databases">
        <title>Tropical sea cucumber genome reveals ecological adaptation and Cuvierian tubules defense mechanism.</title>
        <authorList>
            <person name="Chen T."/>
        </authorList>
    </citation>
    <scope>NUCLEOTIDE SEQUENCE</scope>
    <source>
        <strain evidence="2">Nanhai2018</strain>
        <tissue evidence="2">Muscle</tissue>
    </source>
</reference>
<dbReference type="Proteomes" id="UP001152320">
    <property type="component" value="Chromosome 3"/>
</dbReference>
<feature type="region of interest" description="Disordered" evidence="1">
    <location>
        <begin position="35"/>
        <end position="67"/>
    </location>
</feature>
<keyword evidence="3" id="KW-1185">Reference proteome</keyword>
<dbReference type="AlphaFoldDB" id="A0A9Q1HGX0"/>
<protein>
    <submittedName>
        <fullName evidence="2">Uncharacterized protein</fullName>
    </submittedName>
</protein>
<proteinExistence type="predicted"/>
<organism evidence="2 3">
    <name type="scientific">Holothuria leucospilota</name>
    <name type="common">Black long sea cucumber</name>
    <name type="synonym">Mertensiothuria leucospilota</name>
    <dbReference type="NCBI Taxonomy" id="206669"/>
    <lineage>
        <taxon>Eukaryota</taxon>
        <taxon>Metazoa</taxon>
        <taxon>Echinodermata</taxon>
        <taxon>Eleutherozoa</taxon>
        <taxon>Echinozoa</taxon>
        <taxon>Holothuroidea</taxon>
        <taxon>Aspidochirotacea</taxon>
        <taxon>Aspidochirotida</taxon>
        <taxon>Holothuriidae</taxon>
        <taxon>Holothuria</taxon>
    </lineage>
</organism>
<evidence type="ECO:0000313" key="3">
    <source>
        <dbReference type="Proteomes" id="UP001152320"/>
    </source>
</evidence>
<dbReference type="EMBL" id="JAIZAY010000003">
    <property type="protein sequence ID" value="KAJ8044518.1"/>
    <property type="molecule type" value="Genomic_DNA"/>
</dbReference>
<name>A0A9Q1HGX0_HOLLE</name>
<evidence type="ECO:0000313" key="2">
    <source>
        <dbReference type="EMBL" id="KAJ8044518.1"/>
    </source>
</evidence>
<gene>
    <name evidence="2" type="ORF">HOLleu_07288</name>
</gene>
<comment type="caution">
    <text evidence="2">The sequence shown here is derived from an EMBL/GenBank/DDBJ whole genome shotgun (WGS) entry which is preliminary data.</text>
</comment>
<evidence type="ECO:0000256" key="1">
    <source>
        <dbReference type="SAM" id="MobiDB-lite"/>
    </source>
</evidence>